<dbReference type="SUPFAM" id="SSF52833">
    <property type="entry name" value="Thioredoxin-like"/>
    <property type="match status" value="1"/>
</dbReference>
<dbReference type="GO" id="GO:0005737">
    <property type="term" value="C:cytoplasm"/>
    <property type="evidence" value="ECO:0007669"/>
    <property type="project" value="TreeGrafter"/>
</dbReference>
<dbReference type="EMBL" id="PQFZ01000028">
    <property type="protein sequence ID" value="POR45959.1"/>
    <property type="molecule type" value="Genomic_DNA"/>
</dbReference>
<organism evidence="7 8">
    <name type="scientific">Bosea psychrotolerans</name>
    <dbReference type="NCBI Taxonomy" id="1871628"/>
    <lineage>
        <taxon>Bacteria</taxon>
        <taxon>Pseudomonadati</taxon>
        <taxon>Pseudomonadota</taxon>
        <taxon>Alphaproteobacteria</taxon>
        <taxon>Hyphomicrobiales</taxon>
        <taxon>Boseaceae</taxon>
        <taxon>Bosea</taxon>
    </lineage>
</organism>
<dbReference type="Pfam" id="PF08534">
    <property type="entry name" value="Redoxin"/>
    <property type="match status" value="1"/>
</dbReference>
<reference evidence="7 8" key="1">
    <citation type="submission" date="2018-01" db="EMBL/GenBank/DDBJ databases">
        <title>Genomic Encyclopedia of Type Strains, Phase III (KMG-III): the genomes of soil and plant-associated and newly described type strains.</title>
        <authorList>
            <person name="Whitman W."/>
        </authorList>
    </citation>
    <scope>NUCLEOTIDE SEQUENCE [LARGE SCALE GENOMIC DNA]</scope>
    <source>
        <strain evidence="7 8">1131</strain>
    </source>
</reference>
<keyword evidence="1" id="KW-0575">Peroxidase</keyword>
<dbReference type="PANTHER" id="PTHR42801">
    <property type="entry name" value="THIOREDOXIN-DEPENDENT PEROXIDE REDUCTASE"/>
    <property type="match status" value="1"/>
</dbReference>
<accession>A0A2S4LUE0</accession>
<dbReference type="RefSeq" id="WP_103721261.1">
    <property type="nucleotide sequence ID" value="NZ_PQFZ01000028.1"/>
</dbReference>
<dbReference type="PANTHER" id="PTHR42801:SF21">
    <property type="entry name" value="BCPB PROTEIN"/>
    <property type="match status" value="1"/>
</dbReference>
<evidence type="ECO:0000256" key="2">
    <source>
        <dbReference type="ARBA" id="ARBA00022862"/>
    </source>
</evidence>
<dbReference type="GO" id="GO:0008379">
    <property type="term" value="F:thioredoxin peroxidase activity"/>
    <property type="evidence" value="ECO:0007669"/>
    <property type="project" value="TreeGrafter"/>
</dbReference>
<dbReference type="InterPro" id="IPR050924">
    <property type="entry name" value="Peroxiredoxin_BCP/PrxQ"/>
</dbReference>
<proteinExistence type="predicted"/>
<dbReference type="GO" id="GO:0034599">
    <property type="term" value="P:cellular response to oxidative stress"/>
    <property type="evidence" value="ECO:0007669"/>
    <property type="project" value="TreeGrafter"/>
</dbReference>
<sequence length="182" mass="19307">MNQAAVMPVLDDTLCHRLKGLALPPIRLASTQGGSVDLSALASPRTVIYGYPRTSEPGQPSPAGWDVIPGAKGCTPQACTFRDHHAELAALGAAVFGLSTQSTAYQQEMAARLHLPFAVLSDAQFALTEALGLPTFEAGGMRLIQRLTLIVREGAVEAVFYPVSQPEQSAAQVIDWLEANPL</sequence>
<keyword evidence="2" id="KW-0049">Antioxidant</keyword>
<keyword evidence="4" id="KW-1015">Disulfide bond</keyword>
<dbReference type="GO" id="GO:0045454">
    <property type="term" value="P:cell redox homeostasis"/>
    <property type="evidence" value="ECO:0007669"/>
    <property type="project" value="TreeGrafter"/>
</dbReference>
<keyword evidence="5" id="KW-0676">Redox-active center</keyword>
<evidence type="ECO:0000259" key="6">
    <source>
        <dbReference type="Pfam" id="PF08534"/>
    </source>
</evidence>
<feature type="domain" description="Redoxin" evidence="6">
    <location>
        <begin position="20"/>
        <end position="173"/>
    </location>
</feature>
<protein>
    <submittedName>
        <fullName evidence="7">Peroxiredoxin</fullName>
    </submittedName>
</protein>
<dbReference type="OrthoDB" id="5296483at2"/>
<dbReference type="CDD" id="cd03017">
    <property type="entry name" value="PRX_BCP"/>
    <property type="match status" value="1"/>
</dbReference>
<dbReference type="Gene3D" id="3.40.30.10">
    <property type="entry name" value="Glutaredoxin"/>
    <property type="match status" value="1"/>
</dbReference>
<dbReference type="Proteomes" id="UP000236919">
    <property type="component" value="Unassembled WGS sequence"/>
</dbReference>
<dbReference type="AlphaFoldDB" id="A0A2S4LUE0"/>
<evidence type="ECO:0000256" key="4">
    <source>
        <dbReference type="ARBA" id="ARBA00023157"/>
    </source>
</evidence>
<name>A0A2S4LUE0_9HYPH</name>
<keyword evidence="3" id="KW-0560">Oxidoreductase</keyword>
<dbReference type="InterPro" id="IPR036249">
    <property type="entry name" value="Thioredoxin-like_sf"/>
</dbReference>
<gene>
    <name evidence="7" type="ORF">CYD53_1286</name>
</gene>
<keyword evidence="8" id="KW-1185">Reference proteome</keyword>
<comment type="caution">
    <text evidence="7">The sequence shown here is derived from an EMBL/GenBank/DDBJ whole genome shotgun (WGS) entry which is preliminary data.</text>
</comment>
<evidence type="ECO:0000256" key="3">
    <source>
        <dbReference type="ARBA" id="ARBA00023002"/>
    </source>
</evidence>
<evidence type="ECO:0000256" key="1">
    <source>
        <dbReference type="ARBA" id="ARBA00022559"/>
    </source>
</evidence>
<evidence type="ECO:0000256" key="5">
    <source>
        <dbReference type="ARBA" id="ARBA00023284"/>
    </source>
</evidence>
<evidence type="ECO:0000313" key="8">
    <source>
        <dbReference type="Proteomes" id="UP000236919"/>
    </source>
</evidence>
<dbReference type="InterPro" id="IPR013740">
    <property type="entry name" value="Redoxin"/>
</dbReference>
<evidence type="ECO:0000313" key="7">
    <source>
        <dbReference type="EMBL" id="POR45959.1"/>
    </source>
</evidence>